<dbReference type="EMBL" id="JAUSWO010000001">
    <property type="protein sequence ID" value="MDQ0513689.1"/>
    <property type="molecule type" value="Genomic_DNA"/>
</dbReference>
<name>A0ABU0LYC3_9BACT</name>
<protein>
    <recommendedName>
        <fullName evidence="4">Lipoprotein</fullName>
    </recommendedName>
</protein>
<evidence type="ECO:0000313" key="2">
    <source>
        <dbReference type="EMBL" id="MDQ0513689.1"/>
    </source>
</evidence>
<evidence type="ECO:0008006" key="4">
    <source>
        <dbReference type="Google" id="ProtNLM"/>
    </source>
</evidence>
<dbReference type="Proteomes" id="UP001240643">
    <property type="component" value="Unassembled WGS sequence"/>
</dbReference>
<organism evidence="2 3">
    <name type="scientific">Mycoplasmoides fastidiosum</name>
    <dbReference type="NCBI Taxonomy" id="92758"/>
    <lineage>
        <taxon>Bacteria</taxon>
        <taxon>Bacillati</taxon>
        <taxon>Mycoplasmatota</taxon>
        <taxon>Mycoplasmoidales</taxon>
        <taxon>Mycoplasmoidaceae</taxon>
        <taxon>Mycoplasmoides</taxon>
    </lineage>
</organism>
<feature type="compositionally biased region" description="Basic and acidic residues" evidence="1">
    <location>
        <begin position="75"/>
        <end position="98"/>
    </location>
</feature>
<feature type="compositionally biased region" description="Polar residues" evidence="1">
    <location>
        <begin position="99"/>
        <end position="119"/>
    </location>
</feature>
<dbReference type="RefSeq" id="WP_307291565.1">
    <property type="nucleotide sequence ID" value="NZ_JAUSWO010000001.1"/>
</dbReference>
<proteinExistence type="predicted"/>
<evidence type="ECO:0000256" key="1">
    <source>
        <dbReference type="SAM" id="MobiDB-lite"/>
    </source>
</evidence>
<gene>
    <name evidence="2" type="ORF">J2Z62_000127</name>
</gene>
<feature type="region of interest" description="Disordered" evidence="1">
    <location>
        <begin position="13"/>
        <end position="119"/>
    </location>
</feature>
<accession>A0ABU0LYC3</accession>
<reference evidence="2" key="1">
    <citation type="submission" date="2023-07" db="EMBL/GenBank/DDBJ databases">
        <title>Genomic Encyclopedia of Type Strains, Phase IV (KMG-IV): sequencing the most valuable type-strain genomes for metagenomic binning, comparative biology and taxonomic classification.</title>
        <authorList>
            <person name="Goeker M."/>
        </authorList>
    </citation>
    <scope>NUCLEOTIDE SEQUENCE [LARGE SCALE GENOMIC DNA]</scope>
    <source>
        <strain evidence="2">DSM 21204</strain>
    </source>
</reference>
<evidence type="ECO:0000313" key="3">
    <source>
        <dbReference type="Proteomes" id="UP001240643"/>
    </source>
</evidence>
<feature type="compositionally biased region" description="Polar residues" evidence="1">
    <location>
        <begin position="49"/>
        <end position="74"/>
    </location>
</feature>
<keyword evidence="3" id="KW-1185">Reference proteome</keyword>
<feature type="compositionally biased region" description="Basic and acidic residues" evidence="1">
    <location>
        <begin position="33"/>
        <end position="43"/>
    </location>
</feature>
<comment type="caution">
    <text evidence="2">The sequence shown here is derived from an EMBL/GenBank/DDBJ whole genome shotgun (WGS) entry which is preliminary data.</text>
</comment>
<sequence length="677" mass="77700">MILSACAEQSKLSNFSLEAPVEKSETSTNQKHIPLEIENKPTEEESDSSEIFQSSNEISEKNSYIHSEGTQISNKDAKSKNDLTTDKSEANISRKTDNKNQSNAQAQKETINNEKVLSNENNSFSKTKILNTLPTKLQEQRSSKLLQCPGIQRYFLVQIQNVKEHLTKDLDVINQIAYFNQTELITELQQLVGYSEEINLNQSENTTPIPFIRELQELIKENQDSILSEVQKNNLLKILENIFTQSRLLINSLISFSQEENKNSLYGLQTNLEEAVSDFAFSHENSSNFNLDQIVLKVDNYFSRVKEISANLIKLKDTTDPLNNETTKLEHFIINNFNVAELNSAKKNIYDKLLILKNILKINILKHSVDNFSHLTNFSPSFIKGSDYQKSDLYFRLYNIDIFLKNQTKFAEQVLDDIKIITYNKSLLNFNDSALKLFAANLDQKILDDVTVIKSYWNNNQNKVKSLLETKTENIELNNILKILSSYSIDKLDNNLQTNQKPDNSELNLNNLLTTFHPIWEEVKKFLWAYDEDGSIYFPIIKNFKDFNQKILIAESYEQVLEILSTATELSLEIVQILTALSNHSSSDPTISLIDIIDEIISLNNTETSNKQKLDQIDFQKLKQELEKLEQISNQLLSEIPMILDNLLNTNKLNSSTNLNKNLALIFNNGKINFKTT</sequence>